<gene>
    <name evidence="7" type="ORF">FRY74_03620</name>
</gene>
<dbReference type="RefSeq" id="WP_147098686.1">
    <property type="nucleotide sequence ID" value="NZ_VOOS01000001.1"/>
</dbReference>
<evidence type="ECO:0000256" key="4">
    <source>
        <dbReference type="ARBA" id="ARBA00022741"/>
    </source>
</evidence>
<dbReference type="PANTHER" id="PTHR24220:SF470">
    <property type="entry name" value="CELL DIVISION ATP-BINDING PROTEIN FTSE"/>
    <property type="match status" value="1"/>
</dbReference>
<keyword evidence="4" id="KW-0547">Nucleotide-binding</keyword>
<dbReference type="OrthoDB" id="1414429at2"/>
<evidence type="ECO:0000256" key="1">
    <source>
        <dbReference type="ARBA" id="ARBA00002579"/>
    </source>
</evidence>
<dbReference type="GO" id="GO:0016887">
    <property type="term" value="F:ATP hydrolysis activity"/>
    <property type="evidence" value="ECO:0007669"/>
    <property type="project" value="InterPro"/>
</dbReference>
<evidence type="ECO:0000256" key="5">
    <source>
        <dbReference type="ARBA" id="ARBA00022840"/>
    </source>
</evidence>
<reference evidence="7 8" key="1">
    <citation type="submission" date="2019-08" db="EMBL/GenBank/DDBJ databases">
        <title>Genome of Vicingus serpentipes NCIMB 15042.</title>
        <authorList>
            <person name="Bowman J.P."/>
        </authorList>
    </citation>
    <scope>NUCLEOTIDE SEQUENCE [LARGE SCALE GENOMIC DNA]</scope>
    <source>
        <strain evidence="7 8">NCIMB 15042</strain>
    </source>
</reference>
<accession>A0A5C6RZ00</accession>
<dbReference type="FunFam" id="3.40.50.300:FF:000056">
    <property type="entry name" value="Cell division ATP-binding protein FtsE"/>
    <property type="match status" value="1"/>
</dbReference>
<keyword evidence="5 7" id="KW-0067">ATP-binding</keyword>
<dbReference type="PROSITE" id="PS00211">
    <property type="entry name" value="ABC_TRANSPORTER_1"/>
    <property type="match status" value="1"/>
</dbReference>
<comment type="function">
    <text evidence="1">Part of the ABC transporter FtsEX involved in cellular division. Important for assembly or stability of the septal ring.</text>
</comment>
<evidence type="ECO:0000256" key="3">
    <source>
        <dbReference type="ARBA" id="ARBA00020019"/>
    </source>
</evidence>
<comment type="caution">
    <text evidence="7">The sequence shown here is derived from an EMBL/GenBank/DDBJ whole genome shotgun (WGS) entry which is preliminary data.</text>
</comment>
<dbReference type="Proteomes" id="UP000321721">
    <property type="component" value="Unassembled WGS sequence"/>
</dbReference>
<name>A0A5C6RZ00_9FLAO</name>
<dbReference type="SMART" id="SM00382">
    <property type="entry name" value="AAA"/>
    <property type="match status" value="1"/>
</dbReference>
<dbReference type="PROSITE" id="PS50893">
    <property type="entry name" value="ABC_TRANSPORTER_2"/>
    <property type="match status" value="1"/>
</dbReference>
<dbReference type="InterPro" id="IPR015854">
    <property type="entry name" value="ABC_transpr_LolD-like"/>
</dbReference>
<sequence length="245" mass="27526">MIIEMQGVNIFQQKNLVLKDVNIKIKAGEFVYLIGKTGSGKSSLLKTLYGDLPLIEGVANVVDFNLGTIKRRKIPFLRRKLGIVFQDFQLLSDRSVNDNLLFVLKATGWKKKNEIEDRIKEVLTNVGLENKGFKFPHELSGGEQQRVVIARALLNEPDLILADEPTGNLDPETSEEIMKLLFDISKKGKAILMATHDFHLMGKFPTRTIKCENSSVVEVEGVMNQSTPFNAITKSEEERSEGHNL</sequence>
<dbReference type="InterPro" id="IPR003593">
    <property type="entry name" value="AAA+_ATPase"/>
</dbReference>
<dbReference type="GO" id="GO:0005524">
    <property type="term" value="F:ATP binding"/>
    <property type="evidence" value="ECO:0007669"/>
    <property type="project" value="UniProtKB-KW"/>
</dbReference>
<dbReference type="SUPFAM" id="SSF52540">
    <property type="entry name" value="P-loop containing nucleoside triphosphate hydrolases"/>
    <property type="match status" value="1"/>
</dbReference>
<dbReference type="GO" id="GO:0022857">
    <property type="term" value="F:transmembrane transporter activity"/>
    <property type="evidence" value="ECO:0007669"/>
    <property type="project" value="TreeGrafter"/>
</dbReference>
<dbReference type="InterPro" id="IPR017871">
    <property type="entry name" value="ABC_transporter-like_CS"/>
</dbReference>
<dbReference type="PANTHER" id="PTHR24220">
    <property type="entry name" value="IMPORT ATP-BINDING PROTEIN"/>
    <property type="match status" value="1"/>
</dbReference>
<protein>
    <recommendedName>
        <fullName evidence="3">Cell division ATP-binding protein FtsE</fullName>
    </recommendedName>
</protein>
<evidence type="ECO:0000313" key="8">
    <source>
        <dbReference type="Proteomes" id="UP000321721"/>
    </source>
</evidence>
<dbReference type="InterPro" id="IPR027417">
    <property type="entry name" value="P-loop_NTPase"/>
</dbReference>
<feature type="domain" description="ABC transporter" evidence="6">
    <location>
        <begin position="3"/>
        <end position="239"/>
    </location>
</feature>
<dbReference type="Pfam" id="PF00005">
    <property type="entry name" value="ABC_tran"/>
    <property type="match status" value="1"/>
</dbReference>
<keyword evidence="8" id="KW-1185">Reference proteome</keyword>
<dbReference type="InterPro" id="IPR003439">
    <property type="entry name" value="ABC_transporter-like_ATP-bd"/>
</dbReference>
<proteinExistence type="inferred from homology"/>
<dbReference type="EMBL" id="VOOS01000001">
    <property type="protein sequence ID" value="TXB67287.1"/>
    <property type="molecule type" value="Genomic_DNA"/>
</dbReference>
<evidence type="ECO:0000259" key="6">
    <source>
        <dbReference type="PROSITE" id="PS50893"/>
    </source>
</evidence>
<dbReference type="AlphaFoldDB" id="A0A5C6RZ00"/>
<evidence type="ECO:0000256" key="2">
    <source>
        <dbReference type="ARBA" id="ARBA00005417"/>
    </source>
</evidence>
<dbReference type="GO" id="GO:0005886">
    <property type="term" value="C:plasma membrane"/>
    <property type="evidence" value="ECO:0007669"/>
    <property type="project" value="UniProtKB-ARBA"/>
</dbReference>
<comment type="similarity">
    <text evidence="2">Belongs to the ABC transporter superfamily.</text>
</comment>
<evidence type="ECO:0000313" key="7">
    <source>
        <dbReference type="EMBL" id="TXB67287.1"/>
    </source>
</evidence>
<dbReference type="Gene3D" id="3.40.50.300">
    <property type="entry name" value="P-loop containing nucleotide triphosphate hydrolases"/>
    <property type="match status" value="1"/>
</dbReference>
<organism evidence="7 8">
    <name type="scientific">Vicingus serpentipes</name>
    <dbReference type="NCBI Taxonomy" id="1926625"/>
    <lineage>
        <taxon>Bacteria</taxon>
        <taxon>Pseudomonadati</taxon>
        <taxon>Bacteroidota</taxon>
        <taxon>Flavobacteriia</taxon>
        <taxon>Flavobacteriales</taxon>
        <taxon>Vicingaceae</taxon>
        <taxon>Vicingus</taxon>
    </lineage>
</organism>